<reference evidence="1 2" key="1">
    <citation type="submission" date="2020-01" db="EMBL/GenBank/DDBJ databases">
        <title>Sulfitobacter sediminilitoris sp. nov., isolated from a tidal flat.</title>
        <authorList>
            <person name="Park S."/>
            <person name="Yoon J.-H."/>
        </authorList>
    </citation>
    <scope>NUCLEOTIDE SEQUENCE [LARGE SCALE GENOMIC DNA]</scope>
    <source>
        <strain evidence="1 2">JBTF-M27</strain>
    </source>
</reference>
<organism evidence="1 2">
    <name type="scientific">Sulfitobacter sediminilitoris</name>
    <dbReference type="NCBI Taxonomy" id="2698830"/>
    <lineage>
        <taxon>Bacteria</taxon>
        <taxon>Pseudomonadati</taxon>
        <taxon>Pseudomonadota</taxon>
        <taxon>Alphaproteobacteria</taxon>
        <taxon>Rhodobacterales</taxon>
        <taxon>Roseobacteraceae</taxon>
        <taxon>Sulfitobacter</taxon>
    </lineage>
</organism>
<dbReference type="RefSeq" id="WP_164354479.1">
    <property type="nucleotide sequence ID" value="NZ_JAABNT010000008.1"/>
</dbReference>
<comment type="caution">
    <text evidence="1">The sequence shown here is derived from an EMBL/GenBank/DDBJ whole genome shotgun (WGS) entry which is preliminary data.</text>
</comment>
<evidence type="ECO:0000313" key="2">
    <source>
        <dbReference type="Proteomes" id="UP000468591"/>
    </source>
</evidence>
<dbReference type="EMBL" id="JAABNT010000008">
    <property type="protein sequence ID" value="NEK23561.1"/>
    <property type="molecule type" value="Genomic_DNA"/>
</dbReference>
<keyword evidence="2" id="KW-1185">Reference proteome</keyword>
<dbReference type="AlphaFoldDB" id="A0A6P0CBE4"/>
<protein>
    <submittedName>
        <fullName evidence="1">Uncharacterized protein</fullName>
    </submittedName>
</protein>
<evidence type="ECO:0000313" key="1">
    <source>
        <dbReference type="EMBL" id="NEK23561.1"/>
    </source>
</evidence>
<accession>A0A6P0CBE4</accession>
<dbReference type="Proteomes" id="UP000468591">
    <property type="component" value="Unassembled WGS sequence"/>
</dbReference>
<sequence>MSNTSKLRGMSLLSAVFGELSQQLPEAIIGTEELLGAAQKLIELSKREYATDLHPDERRHPGYYSYNLCTAFDKFQGRILETEMGFDNDTLADRGPRNGLKELLAGSREDMCLEEVYG</sequence>
<proteinExistence type="predicted"/>
<gene>
    <name evidence="1" type="ORF">GV827_14250</name>
</gene>
<name>A0A6P0CBE4_9RHOB</name>